<reference evidence="6 7" key="1">
    <citation type="submission" date="2021-01" db="EMBL/GenBank/DDBJ databases">
        <title>Whole genome shotgun sequence of Plantactinospora mayteni NBRC 109088.</title>
        <authorList>
            <person name="Komaki H."/>
            <person name="Tamura T."/>
        </authorList>
    </citation>
    <scope>NUCLEOTIDE SEQUENCE [LARGE SCALE GENOMIC DNA]</scope>
    <source>
        <strain evidence="6 7">NBRC 109088</strain>
    </source>
</reference>
<keyword evidence="5" id="KW-0449">Lipoprotein</keyword>
<keyword evidence="2" id="KW-0732">Signal</keyword>
<sequence length="438" mass="47699">MDTERWDAHMRKYGIAGAALALVLAATTGCGGGDDGSGTDGAVTGEITVLTQRTDIVDTVFQDYKKTFEAKYPGTTVTFEAITDYEGEVRIRMNTKEYGDVLPIPNSVTADLLPSFFEPLGSVSELEQKYRFVRTEQRFEDKVYGLAITGNAQGFVYNKKVWQQAGVTTPPKTPEEFLGALAAIKEKTDAIPLYTNYKDKWPLGQWEGNRGGISGDPDAAITLAKDDTPWAPGKEHHVMDSLLFDAVQRGLTEPDPTTTNWEQSKGMLGTGKVATMMLGSWSIVQMQDAASDKADIGYLPFPTQVDGTFHSVIAGDYKNGINVNSKNKATARAWVDWFADESNYAVDQGGVSPVTSQAMPSTLADLTAAGTEFIELNPAPKGEEGLAEKIGNAAEIALYDGTYRQRIVDAARGAKNETKEQIFAELNKKWAETRSKVQ</sequence>
<evidence type="ECO:0000313" key="7">
    <source>
        <dbReference type="Proteomes" id="UP000621500"/>
    </source>
</evidence>
<evidence type="ECO:0000256" key="3">
    <source>
        <dbReference type="ARBA" id="ARBA00023136"/>
    </source>
</evidence>
<dbReference type="SUPFAM" id="SSF53850">
    <property type="entry name" value="Periplasmic binding protein-like II"/>
    <property type="match status" value="1"/>
</dbReference>
<accession>A0ABQ4EWD6</accession>
<proteinExistence type="predicted"/>
<evidence type="ECO:0000256" key="1">
    <source>
        <dbReference type="ARBA" id="ARBA00022475"/>
    </source>
</evidence>
<evidence type="ECO:0000256" key="5">
    <source>
        <dbReference type="ARBA" id="ARBA00023288"/>
    </source>
</evidence>
<dbReference type="PROSITE" id="PS51257">
    <property type="entry name" value="PROKAR_LIPOPROTEIN"/>
    <property type="match status" value="1"/>
</dbReference>
<dbReference type="PANTHER" id="PTHR43649">
    <property type="entry name" value="ARABINOSE-BINDING PROTEIN-RELATED"/>
    <property type="match status" value="1"/>
</dbReference>
<keyword evidence="4" id="KW-0564">Palmitate</keyword>
<dbReference type="Proteomes" id="UP000621500">
    <property type="component" value="Unassembled WGS sequence"/>
</dbReference>
<keyword evidence="3" id="KW-0472">Membrane</keyword>
<dbReference type="Pfam" id="PF01547">
    <property type="entry name" value="SBP_bac_1"/>
    <property type="match status" value="1"/>
</dbReference>
<protein>
    <submittedName>
        <fullName evidence="6">Sugar ABC transporter substrate-binding protein</fullName>
    </submittedName>
</protein>
<evidence type="ECO:0000313" key="6">
    <source>
        <dbReference type="EMBL" id="GIG98992.1"/>
    </source>
</evidence>
<dbReference type="InterPro" id="IPR050490">
    <property type="entry name" value="Bact_solute-bd_prot1"/>
</dbReference>
<evidence type="ECO:0000256" key="2">
    <source>
        <dbReference type="ARBA" id="ARBA00022729"/>
    </source>
</evidence>
<dbReference type="InterPro" id="IPR006059">
    <property type="entry name" value="SBP"/>
</dbReference>
<comment type="caution">
    <text evidence="6">The sequence shown here is derived from an EMBL/GenBank/DDBJ whole genome shotgun (WGS) entry which is preliminary data.</text>
</comment>
<gene>
    <name evidence="6" type="ORF">Pma05_55650</name>
</gene>
<name>A0ABQ4EWD6_9ACTN</name>
<dbReference type="EMBL" id="BONX01000038">
    <property type="protein sequence ID" value="GIG98992.1"/>
    <property type="molecule type" value="Genomic_DNA"/>
</dbReference>
<keyword evidence="7" id="KW-1185">Reference proteome</keyword>
<dbReference type="Gene3D" id="3.40.190.10">
    <property type="entry name" value="Periplasmic binding protein-like II"/>
    <property type="match status" value="2"/>
</dbReference>
<evidence type="ECO:0000256" key="4">
    <source>
        <dbReference type="ARBA" id="ARBA00023139"/>
    </source>
</evidence>
<dbReference type="PANTHER" id="PTHR43649:SF33">
    <property type="entry name" value="POLYGALACTURONAN_RHAMNOGALACTURONAN-BINDING PROTEIN YTCQ"/>
    <property type="match status" value="1"/>
</dbReference>
<keyword evidence="1" id="KW-1003">Cell membrane</keyword>
<organism evidence="6 7">
    <name type="scientific">Plantactinospora mayteni</name>
    <dbReference type="NCBI Taxonomy" id="566021"/>
    <lineage>
        <taxon>Bacteria</taxon>
        <taxon>Bacillati</taxon>
        <taxon>Actinomycetota</taxon>
        <taxon>Actinomycetes</taxon>
        <taxon>Micromonosporales</taxon>
        <taxon>Micromonosporaceae</taxon>
        <taxon>Plantactinospora</taxon>
    </lineage>
</organism>